<protein>
    <submittedName>
        <fullName evidence="2">Uncharacterized protein</fullName>
    </submittedName>
</protein>
<dbReference type="EMBL" id="JAEHOC010000004">
    <property type="protein sequence ID" value="KAG2442641.1"/>
    <property type="molecule type" value="Genomic_DNA"/>
</dbReference>
<evidence type="ECO:0000313" key="2">
    <source>
        <dbReference type="EMBL" id="KAG2442641.1"/>
    </source>
</evidence>
<feature type="region of interest" description="Disordered" evidence="1">
    <location>
        <begin position="197"/>
        <end position="226"/>
    </location>
</feature>
<comment type="caution">
    <text evidence="2">The sequence shown here is derived from an EMBL/GenBank/DDBJ whole genome shotgun (WGS) entry which is preliminary data.</text>
</comment>
<dbReference type="OrthoDB" id="541691at2759"/>
<name>A0A835TP62_CHLIN</name>
<reference evidence="2" key="1">
    <citation type="journal article" date="2020" name="bioRxiv">
        <title>Comparative genomics of Chlamydomonas.</title>
        <authorList>
            <person name="Craig R.J."/>
            <person name="Hasan A.R."/>
            <person name="Ness R.W."/>
            <person name="Keightley P.D."/>
        </authorList>
    </citation>
    <scope>NUCLEOTIDE SEQUENCE</scope>
    <source>
        <strain evidence="2">SAG 7.73</strain>
    </source>
</reference>
<organism evidence="2 3">
    <name type="scientific">Chlamydomonas incerta</name>
    <dbReference type="NCBI Taxonomy" id="51695"/>
    <lineage>
        <taxon>Eukaryota</taxon>
        <taxon>Viridiplantae</taxon>
        <taxon>Chlorophyta</taxon>
        <taxon>core chlorophytes</taxon>
        <taxon>Chlorophyceae</taxon>
        <taxon>CS clade</taxon>
        <taxon>Chlamydomonadales</taxon>
        <taxon>Chlamydomonadaceae</taxon>
        <taxon>Chlamydomonas</taxon>
    </lineage>
</organism>
<keyword evidence="3" id="KW-1185">Reference proteome</keyword>
<feature type="region of interest" description="Disordered" evidence="1">
    <location>
        <begin position="1"/>
        <end position="23"/>
    </location>
</feature>
<dbReference type="Proteomes" id="UP000650467">
    <property type="component" value="Unassembled WGS sequence"/>
</dbReference>
<feature type="compositionally biased region" description="Low complexity" evidence="1">
    <location>
        <begin position="7"/>
        <end position="16"/>
    </location>
</feature>
<gene>
    <name evidence="2" type="ORF">HXX76_002725</name>
</gene>
<proteinExistence type="predicted"/>
<evidence type="ECO:0000256" key="1">
    <source>
        <dbReference type="SAM" id="MobiDB-lite"/>
    </source>
</evidence>
<evidence type="ECO:0000313" key="3">
    <source>
        <dbReference type="Proteomes" id="UP000650467"/>
    </source>
</evidence>
<dbReference type="AlphaFoldDB" id="A0A835TP62"/>
<accession>A0A835TP62</accession>
<sequence length="249" mass="26186">MPNAKGTRPTSSRSQSSPPPPPPPLLRVFCHGIDDVRLYRALSEAGALGRVVVAASVAEADAVLAVRIKRTGRAVSMDLVTRSARKAGKPLLELPAISAVRVSEALEVLTGWPVPPHLRRSPHAPGGVAYLPALQPGTDGAAEALALLSGGLTSLAEYLAQRAGEGAGGAAGAAAARAAQPAPELLAELDGADVYDSREAERPANPQVWESSRQPELTRPHMPGSRQERIRLRLELQRRAAEEAGLVDW</sequence>